<reference evidence="1 2" key="1">
    <citation type="submission" date="2019-03" db="EMBL/GenBank/DDBJ databases">
        <title>Genomic Encyclopedia of Type Strains, Phase III (KMG-III): the genomes of soil and plant-associated and newly described type strains.</title>
        <authorList>
            <person name="Whitman W."/>
        </authorList>
    </citation>
    <scope>NUCLEOTIDE SEQUENCE [LARGE SCALE GENOMIC DNA]</scope>
    <source>
        <strain evidence="1 2">CGMCC 1.12801</strain>
    </source>
</reference>
<sequence length="54" mass="6516">MRKKYESKLNSEKIQYLGDKTGRKVKNISEKRLTKEEIWSTHYFFLSLPTGFFL</sequence>
<protein>
    <submittedName>
        <fullName evidence="1">Uncharacterized protein</fullName>
    </submittedName>
</protein>
<accession>A0A4R7CYJ4</accession>
<dbReference type="EMBL" id="SNZV01000006">
    <property type="protein sequence ID" value="TDS12204.1"/>
    <property type="molecule type" value="Genomic_DNA"/>
</dbReference>
<name>A0A4R7CYJ4_9SPHI</name>
<evidence type="ECO:0000313" key="2">
    <source>
        <dbReference type="Proteomes" id="UP000294752"/>
    </source>
</evidence>
<keyword evidence="2" id="KW-1185">Reference proteome</keyword>
<organism evidence="1 2">
    <name type="scientific">Sphingobacterium paludis</name>
    <dbReference type="NCBI Taxonomy" id="1476465"/>
    <lineage>
        <taxon>Bacteria</taxon>
        <taxon>Pseudomonadati</taxon>
        <taxon>Bacteroidota</taxon>
        <taxon>Sphingobacteriia</taxon>
        <taxon>Sphingobacteriales</taxon>
        <taxon>Sphingobacteriaceae</taxon>
        <taxon>Sphingobacterium</taxon>
    </lineage>
</organism>
<proteinExistence type="predicted"/>
<gene>
    <name evidence="1" type="ORF">B0I21_10659</name>
</gene>
<dbReference type="AlphaFoldDB" id="A0A4R7CYJ4"/>
<evidence type="ECO:0000313" key="1">
    <source>
        <dbReference type="EMBL" id="TDS12204.1"/>
    </source>
</evidence>
<comment type="caution">
    <text evidence="1">The sequence shown here is derived from an EMBL/GenBank/DDBJ whole genome shotgun (WGS) entry which is preliminary data.</text>
</comment>
<dbReference type="Proteomes" id="UP000294752">
    <property type="component" value="Unassembled WGS sequence"/>
</dbReference>